<dbReference type="Pfam" id="PF07661">
    <property type="entry name" value="MORN_2"/>
    <property type="match status" value="2"/>
</dbReference>
<evidence type="ECO:0008006" key="2">
    <source>
        <dbReference type="Google" id="ProtNLM"/>
    </source>
</evidence>
<organism evidence="1">
    <name type="scientific">marine metagenome</name>
    <dbReference type="NCBI Taxonomy" id="408172"/>
    <lineage>
        <taxon>unclassified sequences</taxon>
        <taxon>metagenomes</taxon>
        <taxon>ecological metagenomes</taxon>
    </lineage>
</organism>
<dbReference type="EMBL" id="UINC01001608">
    <property type="protein sequence ID" value="SUZ84824.1"/>
    <property type="molecule type" value="Genomic_DNA"/>
</dbReference>
<dbReference type="InterPro" id="IPR011652">
    <property type="entry name" value="MORN_2"/>
</dbReference>
<protein>
    <recommendedName>
        <fullName evidence="2">Toxin-antitoxin system YwqK family antitoxin</fullName>
    </recommendedName>
</protein>
<dbReference type="SUPFAM" id="SSF82185">
    <property type="entry name" value="Histone H3 K4-specific methyltransferase SET7/9 N-terminal domain"/>
    <property type="match status" value="2"/>
</dbReference>
<dbReference type="Gene3D" id="2.20.110.10">
    <property type="entry name" value="Histone H3 K4-specific methyltransferase SET7/9 N-terminal domain"/>
    <property type="match status" value="2"/>
</dbReference>
<proteinExistence type="predicted"/>
<sequence length="223" mass="26441">MKRQYLYSLFFIPILAVWGQDIIQEVIRSEQGLLDRVVYLEITENSHHKVKEVDFHDNGNKFRSKTFDKAGEVKMVTEWYRSGQKKLEHSFKKGKKNGPWTTWYENGNKESEKTYVSDLIHGLVHHWNEKGELRYQGNFIADALRDVSVKNGRITEWYKNGQKKSEQHYRNGQLDGLSKRWYKSGQRLETGKFYDGSGISYTWDEKGHKIRERIFEKGLLIEE</sequence>
<gene>
    <name evidence="1" type="ORF">METZ01_LOCUS37678</name>
</gene>
<dbReference type="AlphaFoldDB" id="A0A381R0R1"/>
<accession>A0A381R0R1</accession>
<evidence type="ECO:0000313" key="1">
    <source>
        <dbReference type="EMBL" id="SUZ84824.1"/>
    </source>
</evidence>
<reference evidence="1" key="1">
    <citation type="submission" date="2018-05" db="EMBL/GenBank/DDBJ databases">
        <authorList>
            <person name="Lanie J.A."/>
            <person name="Ng W.-L."/>
            <person name="Kazmierczak K.M."/>
            <person name="Andrzejewski T.M."/>
            <person name="Davidsen T.M."/>
            <person name="Wayne K.J."/>
            <person name="Tettelin H."/>
            <person name="Glass J.I."/>
            <person name="Rusch D."/>
            <person name="Podicherti R."/>
            <person name="Tsui H.-C.T."/>
            <person name="Winkler M.E."/>
        </authorList>
    </citation>
    <scope>NUCLEOTIDE SEQUENCE</scope>
</reference>
<name>A0A381R0R1_9ZZZZ</name>